<sequence length="151" mass="16891">MSGLSFEDNFNSVLKNAKKNLLTKVTNATEKNAYILQANITKGYRDQLHASDYDPLKKETVDRKQKKGLDPRFLIEGDKSKSEDLWKSFEVVKLNDFAVAVGTNAKYARAQEFGYEASGIVARPNVGPALEDSYPAMKENYKEAVSGSFKK</sequence>
<name>M6QFZ6_9LEPT</name>
<keyword evidence="2" id="KW-1185">Reference proteome</keyword>
<reference evidence="1 2" key="1">
    <citation type="submission" date="2013-01" db="EMBL/GenBank/DDBJ databases">
        <authorList>
            <person name="Harkins D.M."/>
            <person name="Durkin A.S."/>
            <person name="Brinkac L.M."/>
            <person name="Haft D.H."/>
            <person name="Selengut J.D."/>
            <person name="Sanka R."/>
            <person name="DePew J."/>
            <person name="Purushe J."/>
            <person name="Chanthongthip A."/>
            <person name="Lattana O."/>
            <person name="Phetsouvanh R."/>
            <person name="Newton P.N."/>
            <person name="Vinetz J.M."/>
            <person name="Sutton G.G."/>
            <person name="Nierman W.C."/>
            <person name="Fouts D.E."/>
        </authorList>
    </citation>
    <scope>NUCLEOTIDE SEQUENCE [LARGE SCALE GENOMIC DNA]</scope>
    <source>
        <strain evidence="1 2">UI 13098</strain>
    </source>
</reference>
<organism evidence="1 2">
    <name type="scientific">Leptospira weilii str. UI 13098</name>
    <dbReference type="NCBI Taxonomy" id="1088542"/>
    <lineage>
        <taxon>Bacteria</taxon>
        <taxon>Pseudomonadati</taxon>
        <taxon>Spirochaetota</taxon>
        <taxon>Spirochaetia</taxon>
        <taxon>Leptospirales</taxon>
        <taxon>Leptospiraceae</taxon>
        <taxon>Leptospira</taxon>
    </lineage>
</organism>
<evidence type="ECO:0000313" key="2">
    <source>
        <dbReference type="Proteomes" id="UP000012118"/>
    </source>
</evidence>
<comment type="caution">
    <text evidence="1">The sequence shown here is derived from an EMBL/GenBank/DDBJ whole genome shotgun (WGS) entry which is preliminary data.</text>
</comment>
<accession>M6QFZ6</accession>
<gene>
    <name evidence="1" type="ORF">LEP1GSC108_3265</name>
</gene>
<protein>
    <submittedName>
        <fullName evidence="1">Bacteriophage protein, PF04883 family</fullName>
    </submittedName>
</protein>
<proteinExistence type="predicted"/>
<dbReference type="Proteomes" id="UP000012118">
    <property type="component" value="Unassembled WGS sequence"/>
</dbReference>
<dbReference type="RefSeq" id="WP_004502864.1">
    <property type="nucleotide sequence ID" value="NZ_AHNU02000034.1"/>
</dbReference>
<dbReference type="EMBL" id="AHNU02000034">
    <property type="protein sequence ID" value="EMN91403.1"/>
    <property type="molecule type" value="Genomic_DNA"/>
</dbReference>
<dbReference type="AlphaFoldDB" id="M6QFZ6"/>
<evidence type="ECO:0000313" key="1">
    <source>
        <dbReference type="EMBL" id="EMN91403.1"/>
    </source>
</evidence>